<proteinExistence type="predicted"/>
<sequence length="102" mass="10992">MCGPDRPGAQNDSICVQFTVSRPGTDRTTVGEQDLHDPGVGYQGEVRAVHGRLQVRPAGSDPGASGDVERHRPHPGTERMLGGRAVQVRNPPMPRRGRGMDE</sequence>
<protein>
    <submittedName>
        <fullName evidence="2">Uncharacterized protein</fullName>
    </submittedName>
</protein>
<accession>A0A1E3RLL2</accession>
<evidence type="ECO:0000256" key="1">
    <source>
        <dbReference type="SAM" id="MobiDB-lite"/>
    </source>
</evidence>
<keyword evidence="3" id="KW-1185">Reference proteome</keyword>
<comment type="caution">
    <text evidence="2">The sequence shown here is derived from an EMBL/GenBank/DDBJ whole genome shotgun (WGS) entry which is preliminary data.</text>
</comment>
<name>A0A1E3RLL2_MYCFV</name>
<evidence type="ECO:0000313" key="2">
    <source>
        <dbReference type="EMBL" id="ODQ90740.1"/>
    </source>
</evidence>
<dbReference type="Proteomes" id="UP000094053">
    <property type="component" value="Unassembled WGS sequence"/>
</dbReference>
<reference evidence="3" key="1">
    <citation type="submission" date="2016-09" db="EMBL/GenBank/DDBJ databases">
        <authorList>
            <person name="Greninger A.L."/>
            <person name="Jerome K.R."/>
            <person name="Mcnair B."/>
            <person name="Wallis C."/>
            <person name="Fang F."/>
        </authorList>
    </citation>
    <scope>NUCLEOTIDE SEQUENCE [LARGE SCALE GENOMIC DNA]</scope>
    <source>
        <strain evidence="3">M6</strain>
    </source>
</reference>
<dbReference type="EMBL" id="MIHA01000005">
    <property type="protein sequence ID" value="ODQ90740.1"/>
    <property type="molecule type" value="Genomic_DNA"/>
</dbReference>
<evidence type="ECO:0000313" key="3">
    <source>
        <dbReference type="Proteomes" id="UP000094053"/>
    </source>
</evidence>
<organism evidence="2 3">
    <name type="scientific">Mycolicibacterium flavescens</name>
    <name type="common">Mycobacterium flavescens</name>
    <dbReference type="NCBI Taxonomy" id="1776"/>
    <lineage>
        <taxon>Bacteria</taxon>
        <taxon>Bacillati</taxon>
        <taxon>Actinomycetota</taxon>
        <taxon>Actinomycetes</taxon>
        <taxon>Mycobacteriales</taxon>
        <taxon>Mycobacteriaceae</taxon>
        <taxon>Mycolicibacterium</taxon>
    </lineage>
</organism>
<feature type="region of interest" description="Disordered" evidence="1">
    <location>
        <begin position="56"/>
        <end position="102"/>
    </location>
</feature>
<dbReference type="AlphaFoldDB" id="A0A1E3RLL2"/>
<gene>
    <name evidence="2" type="ORF">BHQ18_08350</name>
</gene>